<name>A0ABN1XKT8_9PSEU</name>
<dbReference type="PROSITE" id="PS50075">
    <property type="entry name" value="CARRIER"/>
    <property type="match status" value="1"/>
</dbReference>
<keyword evidence="3" id="KW-1185">Reference proteome</keyword>
<gene>
    <name evidence="2" type="ORF">GCM10009613_14970</name>
</gene>
<comment type="caution">
    <text evidence="2">The sequence shown here is derived from an EMBL/GenBank/DDBJ whole genome shotgun (WGS) entry which is preliminary data.</text>
</comment>
<dbReference type="InterPro" id="IPR009081">
    <property type="entry name" value="PP-bd_ACP"/>
</dbReference>
<proteinExistence type="predicted"/>
<dbReference type="EMBL" id="BAAAJK010000005">
    <property type="protein sequence ID" value="GAA1384295.1"/>
    <property type="molecule type" value="Genomic_DNA"/>
</dbReference>
<evidence type="ECO:0000259" key="1">
    <source>
        <dbReference type="PROSITE" id="PS50075"/>
    </source>
</evidence>
<reference evidence="2 3" key="1">
    <citation type="journal article" date="2019" name="Int. J. Syst. Evol. Microbiol.">
        <title>The Global Catalogue of Microorganisms (GCM) 10K type strain sequencing project: providing services to taxonomists for standard genome sequencing and annotation.</title>
        <authorList>
            <consortium name="The Broad Institute Genomics Platform"/>
            <consortium name="The Broad Institute Genome Sequencing Center for Infectious Disease"/>
            <person name="Wu L."/>
            <person name="Ma J."/>
        </authorList>
    </citation>
    <scope>NUCLEOTIDE SEQUENCE [LARGE SCALE GENOMIC DNA]</scope>
    <source>
        <strain evidence="2 3">JCM 11896</strain>
    </source>
</reference>
<organism evidence="2 3">
    <name type="scientific">Pseudonocardia kongjuensis</name>
    <dbReference type="NCBI Taxonomy" id="102227"/>
    <lineage>
        <taxon>Bacteria</taxon>
        <taxon>Bacillati</taxon>
        <taxon>Actinomycetota</taxon>
        <taxon>Actinomycetes</taxon>
        <taxon>Pseudonocardiales</taxon>
        <taxon>Pseudonocardiaceae</taxon>
        <taxon>Pseudonocardia</taxon>
    </lineage>
</organism>
<dbReference type="Gene3D" id="1.10.1200.10">
    <property type="entry name" value="ACP-like"/>
    <property type="match status" value="1"/>
</dbReference>
<dbReference type="InterPro" id="IPR036736">
    <property type="entry name" value="ACP-like_sf"/>
</dbReference>
<protein>
    <recommendedName>
        <fullName evidence="1">Carrier domain-containing protein</fullName>
    </recommendedName>
</protein>
<evidence type="ECO:0000313" key="2">
    <source>
        <dbReference type="EMBL" id="GAA1384295.1"/>
    </source>
</evidence>
<dbReference type="Proteomes" id="UP001501414">
    <property type="component" value="Unassembled WGS sequence"/>
</dbReference>
<sequence length="97" mass="10522">MTVEQITAEIEQFVCESFAIRADDPGFHRDVDVFEAGYVDSVGLVEILAFVDSRFAVEIAEDDLLSEEFSTLSGMGRIVHRTRAGLTAGPAPASTRA</sequence>
<feature type="domain" description="Carrier" evidence="1">
    <location>
        <begin position="4"/>
        <end position="83"/>
    </location>
</feature>
<dbReference type="Pfam" id="PF00550">
    <property type="entry name" value="PP-binding"/>
    <property type="match status" value="1"/>
</dbReference>
<dbReference type="SUPFAM" id="SSF47336">
    <property type="entry name" value="ACP-like"/>
    <property type="match status" value="1"/>
</dbReference>
<dbReference type="RefSeq" id="WP_344019771.1">
    <property type="nucleotide sequence ID" value="NZ_BAAAJK010000005.1"/>
</dbReference>
<evidence type="ECO:0000313" key="3">
    <source>
        <dbReference type="Proteomes" id="UP001501414"/>
    </source>
</evidence>
<accession>A0ABN1XKT8</accession>